<evidence type="ECO:0000313" key="2">
    <source>
        <dbReference type="Proteomes" id="UP000271889"/>
    </source>
</evidence>
<proteinExistence type="predicted"/>
<evidence type="ECO:0000313" key="1">
    <source>
        <dbReference type="EMBL" id="VDN34196.1"/>
    </source>
</evidence>
<protein>
    <submittedName>
        <fullName evidence="1">Uncharacterized protein</fullName>
    </submittedName>
</protein>
<keyword evidence="2" id="KW-1185">Reference proteome</keyword>
<dbReference type="AlphaFoldDB" id="A0A3P7QTJ0"/>
<reference evidence="1 2" key="1">
    <citation type="submission" date="2018-11" db="EMBL/GenBank/DDBJ databases">
        <authorList>
            <consortium name="Pathogen Informatics"/>
        </authorList>
    </citation>
    <scope>NUCLEOTIDE SEQUENCE [LARGE SCALE GENOMIC DNA]</scope>
</reference>
<organism evidence="1 2">
    <name type="scientific">Cylicostephanus goldi</name>
    <name type="common">Nematode worm</name>
    <dbReference type="NCBI Taxonomy" id="71465"/>
    <lineage>
        <taxon>Eukaryota</taxon>
        <taxon>Metazoa</taxon>
        <taxon>Ecdysozoa</taxon>
        <taxon>Nematoda</taxon>
        <taxon>Chromadorea</taxon>
        <taxon>Rhabditida</taxon>
        <taxon>Rhabditina</taxon>
        <taxon>Rhabditomorpha</taxon>
        <taxon>Strongyloidea</taxon>
        <taxon>Strongylidae</taxon>
        <taxon>Cylicostephanus</taxon>
    </lineage>
</organism>
<sequence>MLSHLVWDLRTIRDANGIPYYPVNEERSVGNGHTGRVDFGSWGGGYSGNLGARDFWSQTVEGARIGMRVGNLQPVN</sequence>
<accession>A0A3P7QTJ0</accession>
<dbReference type="EMBL" id="UYRV01124139">
    <property type="protein sequence ID" value="VDN34196.1"/>
    <property type="molecule type" value="Genomic_DNA"/>
</dbReference>
<gene>
    <name evidence="1" type="ORF">CGOC_LOCUS12562</name>
</gene>
<dbReference type="Proteomes" id="UP000271889">
    <property type="component" value="Unassembled WGS sequence"/>
</dbReference>
<name>A0A3P7QTJ0_CYLGO</name>